<gene>
    <name evidence="1" type="ORF">CFBP7129_07510</name>
</gene>
<accession>A0A4D7YX05</accession>
<organism evidence="1 2">
    <name type="scientific">Agrobacterium tumefaciens</name>
    <dbReference type="NCBI Taxonomy" id="358"/>
    <lineage>
        <taxon>Bacteria</taxon>
        <taxon>Pseudomonadati</taxon>
        <taxon>Pseudomonadota</taxon>
        <taxon>Alphaproteobacteria</taxon>
        <taxon>Hyphomicrobiales</taxon>
        <taxon>Rhizobiaceae</taxon>
        <taxon>Rhizobium/Agrobacterium group</taxon>
        <taxon>Agrobacterium</taxon>
        <taxon>Agrobacterium tumefaciens complex</taxon>
    </lineage>
</organism>
<dbReference type="RefSeq" id="WP_127757972.1">
    <property type="nucleotide sequence ID" value="NZ_CP039922.1"/>
</dbReference>
<protein>
    <submittedName>
        <fullName evidence="1">Uncharacterized protein</fullName>
    </submittedName>
</protein>
<dbReference type="AlphaFoldDB" id="A0A4D7YX05"/>
<evidence type="ECO:0000313" key="1">
    <source>
        <dbReference type="EMBL" id="QCL94053.1"/>
    </source>
</evidence>
<name>A0A4D7YX05_AGRTU</name>
<reference evidence="1 2" key="1">
    <citation type="submission" date="2019-04" db="EMBL/GenBank/DDBJ databases">
        <title>Complete genome sequence of Agrobacterium tumefaciens CFBP7129.</title>
        <authorList>
            <person name="Haryono M."/>
            <person name="Lin Y.-C."/>
            <person name="Lai E.-M."/>
            <person name="Kuo C.-H."/>
        </authorList>
    </citation>
    <scope>NUCLEOTIDE SEQUENCE [LARGE SCALE GENOMIC DNA]</scope>
    <source>
        <strain evidence="1 2">CFBP7129</strain>
    </source>
</reference>
<dbReference type="EMBL" id="CP039922">
    <property type="protein sequence ID" value="QCL94053.1"/>
    <property type="molecule type" value="Genomic_DNA"/>
</dbReference>
<proteinExistence type="predicted"/>
<sequence length="153" mass="17246">MNDRIQSAIPHLVPEVVDKLEALIIEVVTSIDEGRDCTEQLAAINAFSGNQHYDRETFFKLYSWTSERDFAELISMGPPPEIPDLTVDEIAACLDIVKIADEPCASFCRRILEQNFPAVAIIDIVYDSDDEQDNYTLAKKILDQAAKPDIMRL</sequence>
<dbReference type="Proteomes" id="UP000298649">
    <property type="component" value="Chromosome circular"/>
</dbReference>
<evidence type="ECO:0000313" key="2">
    <source>
        <dbReference type="Proteomes" id="UP000298649"/>
    </source>
</evidence>